<comment type="caution">
    <text evidence="2">The sequence shown here is derived from an EMBL/GenBank/DDBJ whole genome shotgun (WGS) entry which is preliminary data.</text>
</comment>
<dbReference type="GO" id="GO:0030638">
    <property type="term" value="P:polyketide metabolic process"/>
    <property type="evidence" value="ECO:0007669"/>
    <property type="project" value="InterPro"/>
</dbReference>
<accession>A0A4R2CGQ6</accession>
<protein>
    <submittedName>
        <fullName evidence="2">Putative ester cyclase</fullName>
    </submittedName>
</protein>
<dbReference type="AlphaFoldDB" id="A0A4R2CGQ6"/>
<dbReference type="Pfam" id="PF07366">
    <property type="entry name" value="SnoaL"/>
    <property type="match status" value="1"/>
</dbReference>
<keyword evidence="3" id="KW-1185">Reference proteome</keyword>
<name>A0A4R2CGQ6_SHIGR</name>
<dbReference type="InterPro" id="IPR009959">
    <property type="entry name" value="Cyclase_SnoaL-like"/>
</dbReference>
<organism evidence="2 3">
    <name type="scientific">Shinella granuli</name>
    <dbReference type="NCBI Taxonomy" id="323621"/>
    <lineage>
        <taxon>Bacteria</taxon>
        <taxon>Pseudomonadati</taxon>
        <taxon>Pseudomonadota</taxon>
        <taxon>Alphaproteobacteria</taxon>
        <taxon>Hyphomicrobiales</taxon>
        <taxon>Rhizobiaceae</taxon>
        <taxon>Shinella</taxon>
    </lineage>
</organism>
<dbReference type="InterPro" id="IPR032710">
    <property type="entry name" value="NTF2-like_dom_sf"/>
</dbReference>
<dbReference type="EMBL" id="SLVX01000017">
    <property type="protein sequence ID" value="TCN39375.1"/>
    <property type="molecule type" value="Genomic_DNA"/>
</dbReference>
<dbReference type="RefSeq" id="WP_162853131.1">
    <property type="nucleotide sequence ID" value="NZ_BAABEI010000012.1"/>
</dbReference>
<evidence type="ECO:0000313" key="3">
    <source>
        <dbReference type="Proteomes" id="UP000295351"/>
    </source>
</evidence>
<dbReference type="Gene3D" id="3.10.450.50">
    <property type="match status" value="2"/>
</dbReference>
<evidence type="ECO:0000256" key="1">
    <source>
        <dbReference type="SAM" id="MobiDB-lite"/>
    </source>
</evidence>
<feature type="region of interest" description="Disordered" evidence="1">
    <location>
        <begin position="1"/>
        <end position="33"/>
    </location>
</feature>
<proteinExistence type="predicted"/>
<dbReference type="Proteomes" id="UP000295351">
    <property type="component" value="Unassembled WGS sequence"/>
</dbReference>
<reference evidence="2 3" key="1">
    <citation type="submission" date="2019-03" db="EMBL/GenBank/DDBJ databases">
        <title>Genomic Encyclopedia of Type Strains, Phase IV (KMG-IV): sequencing the most valuable type-strain genomes for metagenomic binning, comparative biology and taxonomic classification.</title>
        <authorList>
            <person name="Goeker M."/>
        </authorList>
    </citation>
    <scope>NUCLEOTIDE SEQUENCE [LARGE SCALE GENOMIC DNA]</scope>
    <source>
        <strain evidence="2 3">DSM 18401</strain>
    </source>
</reference>
<sequence>MTATTQDRLPAEATAGNKPKSNPAPDRAQESSRVQFEALAREHMPKDFSISLDAYRRGGTDNFIGKAPQGLASHPMRGFDPTYVNIVDYIVRITHRIWEEKDIGYIYDTYSHDCTVWDDIGLQYGRDKIVADTVHTNNAFPDIRLVADEVVWAGNEDVGFHTSHRTKILGTNTGYSRFGAPTGRRVQLWCMANCVARANEIFHEHVIYDTAGLLQQLGIDVVETARRFAAARAGAALPSNFLAGEPKRLPGQGKPAEMTLPSVEDDLEGFVRAAFHTVWNRRNFGAIDNIYGPNVVMQGSTGRVYRGAGQIRSFLLSIVAMFPDLAMNVDDVYWMGNAREGYVVSIRWSAVGTHRGFGPYGEPTGKQVNLWGISQWAIDKGRIQKEWTVFNEFGVLTQLFS</sequence>
<dbReference type="SUPFAM" id="SSF54427">
    <property type="entry name" value="NTF2-like"/>
    <property type="match status" value="2"/>
</dbReference>
<evidence type="ECO:0000313" key="2">
    <source>
        <dbReference type="EMBL" id="TCN39375.1"/>
    </source>
</evidence>
<dbReference type="PANTHER" id="PTHR38436">
    <property type="entry name" value="POLYKETIDE CYCLASE SNOAL-LIKE DOMAIN"/>
    <property type="match status" value="1"/>
</dbReference>
<dbReference type="PANTHER" id="PTHR38436:SF1">
    <property type="entry name" value="ESTER CYCLASE"/>
    <property type="match status" value="1"/>
</dbReference>
<gene>
    <name evidence="2" type="ORF">EV665_1173</name>
</gene>